<dbReference type="NCBIfam" id="NF003657">
    <property type="entry name" value="PRK05289.1"/>
    <property type="match status" value="1"/>
</dbReference>
<dbReference type="EMBL" id="CASHTH010002766">
    <property type="protein sequence ID" value="CAI8035029.1"/>
    <property type="molecule type" value="Genomic_DNA"/>
</dbReference>
<dbReference type="InterPro" id="IPR029098">
    <property type="entry name" value="Acetyltransf_C"/>
</dbReference>
<keyword evidence="6" id="KW-0012">Acyltransferase</keyword>
<proteinExistence type="predicted"/>
<dbReference type="Proteomes" id="UP001174909">
    <property type="component" value="Unassembled WGS sequence"/>
</dbReference>
<evidence type="ECO:0000313" key="9">
    <source>
        <dbReference type="EMBL" id="CAI8035029.1"/>
    </source>
</evidence>
<evidence type="ECO:0000256" key="3">
    <source>
        <dbReference type="ARBA" id="ARBA00022556"/>
    </source>
</evidence>
<dbReference type="NCBIfam" id="TIGR01852">
    <property type="entry name" value="lipid_A_lpxA"/>
    <property type="match status" value="1"/>
</dbReference>
<dbReference type="InterPro" id="IPR011004">
    <property type="entry name" value="Trimer_LpxA-like_sf"/>
</dbReference>
<evidence type="ECO:0000256" key="7">
    <source>
        <dbReference type="SAM" id="MobiDB-lite"/>
    </source>
</evidence>
<keyword evidence="2" id="KW-0444">Lipid biosynthesis</keyword>
<dbReference type="InterPro" id="IPR010137">
    <property type="entry name" value="Lipid_A_LpxA"/>
</dbReference>
<dbReference type="PANTHER" id="PTHR43480:SF1">
    <property type="entry name" value="ACYL-[ACYL-CARRIER-PROTEIN]--UDP-N-ACETYLGLUCOSAMINE O-ACYLTRANSFERASE, MITOCHONDRIAL-RELATED"/>
    <property type="match status" value="1"/>
</dbReference>
<sequence>MRIDPRAIVDPSANLAEDAVVGPFSIVEAGVTIGAGTVIGSHVVIESGTTVGARCRIGNGAKLGGAAQDVSYEGGASYLNIGDECDIRELAVIHCSAATGGCTKIGSHNFIMSQAHIAHDCVLGDHVIVASLTALAGHVEVEDWAVVGGVTGVHQFVRIGTHSMVGGASRLIQDAPPYMRTAGSPALVRGVNTIGLRRSGFAPKQRKELKDVYRLLYRSDLNITQVLDTLRHQPHLSAPVAHLVRFIERSKRGLCSSPRKSSSHDTEGEGEQWNKN</sequence>
<dbReference type="Gene3D" id="2.160.10.10">
    <property type="entry name" value="Hexapeptide repeat proteins"/>
    <property type="match status" value="1"/>
</dbReference>
<keyword evidence="3" id="KW-0441">Lipid A biosynthesis</keyword>
<dbReference type="InterPro" id="IPR037157">
    <property type="entry name" value="Acetyltransf_C_sf"/>
</dbReference>
<evidence type="ECO:0000256" key="1">
    <source>
        <dbReference type="ARBA" id="ARBA00022490"/>
    </source>
</evidence>
<evidence type="ECO:0000259" key="8">
    <source>
        <dbReference type="Pfam" id="PF13720"/>
    </source>
</evidence>
<dbReference type="Gene3D" id="1.20.1180.10">
    <property type="entry name" value="Udp N-acetylglucosamine O-acyltransferase, C-terminal domain"/>
    <property type="match status" value="1"/>
</dbReference>
<dbReference type="GO" id="GO:0016020">
    <property type="term" value="C:membrane"/>
    <property type="evidence" value="ECO:0007669"/>
    <property type="project" value="GOC"/>
</dbReference>
<dbReference type="PIRSF" id="PIRSF000456">
    <property type="entry name" value="UDP-GlcNAc_acltr"/>
    <property type="match status" value="1"/>
</dbReference>
<dbReference type="Pfam" id="PF13720">
    <property type="entry name" value="Acetyltransf_11"/>
    <property type="match status" value="1"/>
</dbReference>
<evidence type="ECO:0000256" key="5">
    <source>
        <dbReference type="ARBA" id="ARBA00023098"/>
    </source>
</evidence>
<evidence type="ECO:0000256" key="6">
    <source>
        <dbReference type="ARBA" id="ARBA00023315"/>
    </source>
</evidence>
<feature type="domain" description="UDP N-acetylglucosamine O-acyltransferase C-terminal" evidence="8">
    <location>
        <begin position="174"/>
        <end position="255"/>
    </location>
</feature>
<gene>
    <name evidence="9" type="ORF">GBAR_LOCUS19662</name>
</gene>
<dbReference type="GO" id="GO:0008780">
    <property type="term" value="F:acyl-[acyl-carrier-protein]-UDP-N-acetylglucosamine O-acyltransferase activity"/>
    <property type="evidence" value="ECO:0007669"/>
    <property type="project" value="InterPro"/>
</dbReference>
<dbReference type="AlphaFoldDB" id="A0AA35SSV2"/>
<dbReference type="PROSITE" id="PS00101">
    <property type="entry name" value="HEXAPEP_TRANSFERASES"/>
    <property type="match status" value="1"/>
</dbReference>
<comment type="caution">
    <text evidence="9">The sequence shown here is derived from an EMBL/GenBank/DDBJ whole genome shotgun (WGS) entry which is preliminary data.</text>
</comment>
<name>A0AA35SSV2_GEOBA</name>
<accession>A0AA35SSV2</accession>
<dbReference type="PANTHER" id="PTHR43480">
    <property type="entry name" value="ACYL-[ACYL-CARRIER-PROTEIN]--UDP-N-ACETYLGLUCOSAMINE O-ACYLTRANSFERASE"/>
    <property type="match status" value="1"/>
</dbReference>
<dbReference type="InterPro" id="IPR001451">
    <property type="entry name" value="Hexapep"/>
</dbReference>
<organism evidence="9 10">
    <name type="scientific">Geodia barretti</name>
    <name type="common">Barrett's horny sponge</name>
    <dbReference type="NCBI Taxonomy" id="519541"/>
    <lineage>
        <taxon>Eukaryota</taxon>
        <taxon>Metazoa</taxon>
        <taxon>Porifera</taxon>
        <taxon>Demospongiae</taxon>
        <taxon>Heteroscleromorpha</taxon>
        <taxon>Tetractinellida</taxon>
        <taxon>Astrophorina</taxon>
        <taxon>Geodiidae</taxon>
        <taxon>Geodia</taxon>
    </lineage>
</organism>
<dbReference type="InterPro" id="IPR018357">
    <property type="entry name" value="Hexapep_transf_CS"/>
</dbReference>
<dbReference type="CDD" id="cd03351">
    <property type="entry name" value="LbH_UDP-GlcNAc_AT"/>
    <property type="match status" value="1"/>
</dbReference>
<keyword evidence="1" id="KW-0963">Cytoplasm</keyword>
<dbReference type="Pfam" id="PF00132">
    <property type="entry name" value="Hexapep"/>
    <property type="match status" value="2"/>
</dbReference>
<keyword evidence="10" id="KW-1185">Reference proteome</keyword>
<keyword evidence="4" id="KW-0808">Transferase</keyword>
<protein>
    <submittedName>
        <fullName evidence="9">Acyl-[acyl-carrier-protein]--UDP-N-acetylglucosam ine O-acyltransferase</fullName>
    </submittedName>
</protein>
<evidence type="ECO:0000256" key="4">
    <source>
        <dbReference type="ARBA" id="ARBA00022679"/>
    </source>
</evidence>
<feature type="region of interest" description="Disordered" evidence="7">
    <location>
        <begin position="254"/>
        <end position="276"/>
    </location>
</feature>
<reference evidence="9" key="1">
    <citation type="submission" date="2023-03" db="EMBL/GenBank/DDBJ databases">
        <authorList>
            <person name="Steffen K."/>
            <person name="Cardenas P."/>
        </authorList>
    </citation>
    <scope>NUCLEOTIDE SEQUENCE</scope>
</reference>
<dbReference type="SUPFAM" id="SSF51161">
    <property type="entry name" value="Trimeric LpxA-like enzymes"/>
    <property type="match status" value="1"/>
</dbReference>
<feature type="compositionally biased region" description="Basic and acidic residues" evidence="7">
    <location>
        <begin position="262"/>
        <end position="276"/>
    </location>
</feature>
<dbReference type="GO" id="GO:0009245">
    <property type="term" value="P:lipid A biosynthetic process"/>
    <property type="evidence" value="ECO:0007669"/>
    <property type="project" value="UniProtKB-KW"/>
</dbReference>
<evidence type="ECO:0000313" key="10">
    <source>
        <dbReference type="Proteomes" id="UP001174909"/>
    </source>
</evidence>
<evidence type="ECO:0000256" key="2">
    <source>
        <dbReference type="ARBA" id="ARBA00022516"/>
    </source>
</evidence>
<keyword evidence="5" id="KW-0443">Lipid metabolism</keyword>